<dbReference type="PANTHER" id="PTHR43269:SF2">
    <property type="entry name" value="SODIUM_PROTON ANTIPORTER 1-RELATED"/>
    <property type="match status" value="1"/>
</dbReference>
<feature type="transmembrane region" description="Helical" evidence="11">
    <location>
        <begin position="126"/>
        <end position="151"/>
    </location>
</feature>
<evidence type="ECO:0000256" key="10">
    <source>
        <dbReference type="ARBA" id="ARBA00025753"/>
    </source>
</evidence>
<evidence type="ECO:0000256" key="9">
    <source>
        <dbReference type="ARBA" id="ARBA00023201"/>
    </source>
</evidence>
<keyword evidence="8 11" id="KW-0472">Membrane</keyword>
<evidence type="ECO:0000259" key="12">
    <source>
        <dbReference type="Pfam" id="PF03600"/>
    </source>
</evidence>
<evidence type="ECO:0000256" key="11">
    <source>
        <dbReference type="SAM" id="Phobius"/>
    </source>
</evidence>
<dbReference type="NCBIfam" id="NF038006">
    <property type="entry name" value="NhaD_1"/>
    <property type="match status" value="1"/>
</dbReference>
<dbReference type="PANTHER" id="PTHR43269">
    <property type="entry name" value="SODIUM/PROTON ANTIPORTER 1-RELATED"/>
    <property type="match status" value="1"/>
</dbReference>
<feature type="transmembrane region" description="Helical" evidence="11">
    <location>
        <begin position="27"/>
        <end position="45"/>
    </location>
</feature>
<feature type="transmembrane region" description="Helical" evidence="11">
    <location>
        <begin position="407"/>
        <end position="432"/>
    </location>
</feature>
<comment type="subcellular location">
    <subcellularLocation>
        <location evidence="1">Membrane</location>
        <topology evidence="1">Multi-pass membrane protein</topology>
    </subcellularLocation>
</comment>
<proteinExistence type="inferred from homology"/>
<keyword evidence="3" id="KW-0050">Antiport</keyword>
<feature type="transmembrane region" description="Helical" evidence="11">
    <location>
        <begin position="163"/>
        <end position="182"/>
    </location>
</feature>
<keyword evidence="4 11" id="KW-0812">Transmembrane</keyword>
<evidence type="ECO:0000256" key="3">
    <source>
        <dbReference type="ARBA" id="ARBA00022449"/>
    </source>
</evidence>
<comment type="caution">
    <text evidence="13">The sequence shown here is derived from an EMBL/GenBank/DDBJ whole genome shotgun (WGS) entry which is preliminary data.</text>
</comment>
<dbReference type="EMBL" id="JBHULH010000008">
    <property type="protein sequence ID" value="MFD2568075.1"/>
    <property type="molecule type" value="Genomic_DNA"/>
</dbReference>
<evidence type="ECO:0000256" key="7">
    <source>
        <dbReference type="ARBA" id="ARBA00023065"/>
    </source>
</evidence>
<accession>A0ABW5LTW1</accession>
<feature type="transmembrane region" description="Helical" evidence="11">
    <location>
        <begin position="272"/>
        <end position="290"/>
    </location>
</feature>
<dbReference type="Pfam" id="PF03600">
    <property type="entry name" value="CitMHS"/>
    <property type="match status" value="1"/>
</dbReference>
<evidence type="ECO:0000256" key="1">
    <source>
        <dbReference type="ARBA" id="ARBA00004141"/>
    </source>
</evidence>
<evidence type="ECO:0000256" key="8">
    <source>
        <dbReference type="ARBA" id="ARBA00023136"/>
    </source>
</evidence>
<evidence type="ECO:0000313" key="13">
    <source>
        <dbReference type="EMBL" id="MFD2568075.1"/>
    </source>
</evidence>
<evidence type="ECO:0000256" key="4">
    <source>
        <dbReference type="ARBA" id="ARBA00022692"/>
    </source>
</evidence>
<feature type="transmembrane region" description="Helical" evidence="11">
    <location>
        <begin position="371"/>
        <end position="395"/>
    </location>
</feature>
<name>A0ABW5LTW1_9FLAO</name>
<keyword evidence="6" id="KW-0915">Sodium</keyword>
<dbReference type="InterPro" id="IPR004680">
    <property type="entry name" value="Cit_transptr-like_dom"/>
</dbReference>
<dbReference type="InterPro" id="IPR045016">
    <property type="entry name" value="NhaD-like"/>
</dbReference>
<gene>
    <name evidence="13" type="primary">nhaD</name>
    <name evidence="13" type="ORF">ACFSRZ_11865</name>
</gene>
<feature type="transmembrane region" description="Helical" evidence="11">
    <location>
        <begin position="326"/>
        <end position="349"/>
    </location>
</feature>
<keyword evidence="14" id="KW-1185">Reference proteome</keyword>
<organism evidence="13 14">
    <name type="scientific">Pseudotenacibaculum haliotis</name>
    <dbReference type="NCBI Taxonomy" id="1862138"/>
    <lineage>
        <taxon>Bacteria</taxon>
        <taxon>Pseudomonadati</taxon>
        <taxon>Bacteroidota</taxon>
        <taxon>Flavobacteriia</taxon>
        <taxon>Flavobacteriales</taxon>
        <taxon>Flavobacteriaceae</taxon>
        <taxon>Pseudotenacibaculum</taxon>
    </lineage>
</organism>
<keyword evidence="9" id="KW-0739">Sodium transport</keyword>
<sequence>MESVIIVVFVLGYLAITLEHNLKLDKLIPALAMMAICWAVVALGVDSFSSWFDSSKHGLVEGFSSLAHEAKMHLAEETLLHHLGKTAEILVFLLGAMTIVEIIDYFDGFSTIKGYVKTNSKKRILWIFSVLAFILSAIIDNLTATIVLISILQKIVKKREDRIWFAGLIIIAANAGGAFSPIGDVTTTMLWIGGKVSTVKLFIYLFIPSLLCMVVPSFIATFLPAFKGTIDTGSEEESDKPKSKHSATMLYLGLGAIVFVPIFKTLTHLPPYVGMMLSLAIVATFAEVFSRTKISLTDFKTQEESAEFAHHSPVHHSLSKIEMPSILFFLGILMAVAALESLGILFGFADSLKQGVPLMGTELEGTQVSDLVVMLLGVGSAVIDNVPLVAASLGMFSEPMDNPLWHFIAFSAGTGGSMLIIGSAAGVVAMGMEKIDFFWYLKKISWLALIGFLVGSFSFMLLRMFI</sequence>
<reference evidence="14" key="1">
    <citation type="journal article" date="2019" name="Int. J. Syst. Evol. Microbiol.">
        <title>The Global Catalogue of Microorganisms (GCM) 10K type strain sequencing project: providing services to taxonomists for standard genome sequencing and annotation.</title>
        <authorList>
            <consortium name="The Broad Institute Genomics Platform"/>
            <consortium name="The Broad Institute Genome Sequencing Center for Infectious Disease"/>
            <person name="Wu L."/>
            <person name="Ma J."/>
        </authorList>
    </citation>
    <scope>NUCLEOTIDE SEQUENCE [LARGE SCALE GENOMIC DNA]</scope>
    <source>
        <strain evidence="14">KCTC 52127</strain>
    </source>
</reference>
<keyword evidence="7" id="KW-0406">Ion transport</keyword>
<feature type="transmembrane region" description="Helical" evidence="11">
    <location>
        <begin position="89"/>
        <end position="106"/>
    </location>
</feature>
<evidence type="ECO:0000256" key="2">
    <source>
        <dbReference type="ARBA" id="ARBA00022448"/>
    </source>
</evidence>
<feature type="transmembrane region" description="Helical" evidence="11">
    <location>
        <begin position="444"/>
        <end position="462"/>
    </location>
</feature>
<feature type="domain" description="Citrate transporter-like" evidence="12">
    <location>
        <begin position="24"/>
        <end position="391"/>
    </location>
</feature>
<comment type="similarity">
    <text evidence="10">Belongs to the NhaD Na(+)/H(+) (TC 2.A.62) antiporter family.</text>
</comment>
<evidence type="ECO:0000256" key="6">
    <source>
        <dbReference type="ARBA" id="ARBA00023053"/>
    </source>
</evidence>
<protein>
    <submittedName>
        <fullName evidence="13">Sodium:proton antiporter NhaD</fullName>
    </submittedName>
</protein>
<dbReference type="Proteomes" id="UP001597508">
    <property type="component" value="Unassembled WGS sequence"/>
</dbReference>
<keyword evidence="5 11" id="KW-1133">Transmembrane helix</keyword>
<feature type="transmembrane region" description="Helical" evidence="11">
    <location>
        <begin position="202"/>
        <end position="226"/>
    </location>
</feature>
<keyword evidence="2" id="KW-0813">Transport</keyword>
<evidence type="ECO:0000313" key="14">
    <source>
        <dbReference type="Proteomes" id="UP001597508"/>
    </source>
</evidence>
<evidence type="ECO:0000256" key="5">
    <source>
        <dbReference type="ARBA" id="ARBA00022989"/>
    </source>
</evidence>
<dbReference type="RefSeq" id="WP_379666784.1">
    <property type="nucleotide sequence ID" value="NZ_JBHULH010000008.1"/>
</dbReference>